<feature type="signal peptide" evidence="1">
    <location>
        <begin position="1"/>
        <end position="25"/>
    </location>
</feature>
<evidence type="ECO:0000313" key="2">
    <source>
        <dbReference type="EMBL" id="MPC61574.1"/>
    </source>
</evidence>
<evidence type="ECO:0008006" key="4">
    <source>
        <dbReference type="Google" id="ProtNLM"/>
    </source>
</evidence>
<comment type="caution">
    <text evidence="2">The sequence shown here is derived from an EMBL/GenBank/DDBJ whole genome shotgun (WGS) entry which is preliminary data.</text>
</comment>
<evidence type="ECO:0000256" key="1">
    <source>
        <dbReference type="SAM" id="SignalP"/>
    </source>
</evidence>
<keyword evidence="1" id="KW-0732">Signal</keyword>
<accession>A0A5B7GY96</accession>
<evidence type="ECO:0000313" key="3">
    <source>
        <dbReference type="Proteomes" id="UP000324222"/>
    </source>
</evidence>
<dbReference type="EMBL" id="VSRR010018665">
    <property type="protein sequence ID" value="MPC61574.1"/>
    <property type="molecule type" value="Genomic_DNA"/>
</dbReference>
<sequence>MKLKMSEGLTLLVSVWGCVFLPLRGDQEHERLSQCRLPLLSFFYVRVQKQVLSDEARCPAMRLSGGVVV</sequence>
<name>A0A5B7GY96_PORTR</name>
<dbReference type="AlphaFoldDB" id="A0A5B7GY96"/>
<proteinExistence type="predicted"/>
<protein>
    <recommendedName>
        <fullName evidence="4">Secreted protein</fullName>
    </recommendedName>
</protein>
<reference evidence="2 3" key="1">
    <citation type="submission" date="2019-05" db="EMBL/GenBank/DDBJ databases">
        <title>Another draft genome of Portunus trituberculatus and its Hox gene families provides insights of decapod evolution.</title>
        <authorList>
            <person name="Jeong J.-H."/>
            <person name="Song I."/>
            <person name="Kim S."/>
            <person name="Choi T."/>
            <person name="Kim D."/>
            <person name="Ryu S."/>
            <person name="Kim W."/>
        </authorList>
    </citation>
    <scope>NUCLEOTIDE SEQUENCE [LARGE SCALE GENOMIC DNA]</scope>
    <source>
        <tissue evidence="2">Muscle</tissue>
    </source>
</reference>
<feature type="chain" id="PRO_5023094499" description="Secreted protein" evidence="1">
    <location>
        <begin position="26"/>
        <end position="69"/>
    </location>
</feature>
<keyword evidence="3" id="KW-1185">Reference proteome</keyword>
<dbReference type="Proteomes" id="UP000324222">
    <property type="component" value="Unassembled WGS sequence"/>
</dbReference>
<organism evidence="2 3">
    <name type="scientific">Portunus trituberculatus</name>
    <name type="common">Swimming crab</name>
    <name type="synonym">Neptunus trituberculatus</name>
    <dbReference type="NCBI Taxonomy" id="210409"/>
    <lineage>
        <taxon>Eukaryota</taxon>
        <taxon>Metazoa</taxon>
        <taxon>Ecdysozoa</taxon>
        <taxon>Arthropoda</taxon>
        <taxon>Crustacea</taxon>
        <taxon>Multicrustacea</taxon>
        <taxon>Malacostraca</taxon>
        <taxon>Eumalacostraca</taxon>
        <taxon>Eucarida</taxon>
        <taxon>Decapoda</taxon>
        <taxon>Pleocyemata</taxon>
        <taxon>Brachyura</taxon>
        <taxon>Eubrachyura</taxon>
        <taxon>Portunoidea</taxon>
        <taxon>Portunidae</taxon>
        <taxon>Portuninae</taxon>
        <taxon>Portunus</taxon>
    </lineage>
</organism>
<gene>
    <name evidence="2" type="ORF">E2C01_055648</name>
</gene>